<gene>
    <name evidence="2" type="ORF">AW0309160_03176</name>
</gene>
<keyword evidence="1" id="KW-1133">Transmembrane helix</keyword>
<keyword evidence="1" id="KW-0472">Membrane</keyword>
<sequence>MHCLKRIGNIAIGISASRGLGYVGLLIGANSAMDNIYQACKVDSSGDCGKTTTREVAGFVGGAVGGIKAGSVGVGLAVTAVSGIALVIGVTASVPVLTVAAISGAIAGGFVGGGIGGIALGLGIFGAGAGKDMLEEAYKFFELDLFFEKIESSIDKDIPNDIEDYINKSTFNNFNIKSNFNG</sequence>
<feature type="transmembrane region" description="Helical" evidence="1">
    <location>
        <begin position="72"/>
        <end position="94"/>
    </location>
</feature>
<dbReference type="AlphaFoldDB" id="A0A5Q4YZZ6"/>
<reference evidence="2" key="1">
    <citation type="submission" date="2019-09" db="EMBL/GenBank/DDBJ databases">
        <authorList>
            <person name="Hjerde E."/>
        </authorList>
    </citation>
    <scope>NUCLEOTIDE SEQUENCE</scope>
    <source>
        <strain evidence="2">06/09/160</strain>
    </source>
</reference>
<name>A0A5Q4YZZ6_9GAMM</name>
<evidence type="ECO:0000313" key="2">
    <source>
        <dbReference type="EMBL" id="VVV05693.1"/>
    </source>
</evidence>
<protein>
    <submittedName>
        <fullName evidence="2">Uncharacterized protein</fullName>
    </submittedName>
</protein>
<feature type="transmembrane region" description="Helical" evidence="1">
    <location>
        <begin position="100"/>
        <end position="125"/>
    </location>
</feature>
<keyword evidence="1" id="KW-0812">Transmembrane</keyword>
<dbReference type="EMBL" id="LR721751">
    <property type="protein sequence ID" value="VVV05693.1"/>
    <property type="molecule type" value="Genomic_DNA"/>
</dbReference>
<proteinExistence type="predicted"/>
<accession>A0A5Q4YZZ6</accession>
<evidence type="ECO:0000256" key="1">
    <source>
        <dbReference type="SAM" id="Phobius"/>
    </source>
</evidence>
<organism evidence="2">
    <name type="scientific">Aliivibrio wodanis</name>
    <dbReference type="NCBI Taxonomy" id="80852"/>
    <lineage>
        <taxon>Bacteria</taxon>
        <taxon>Pseudomonadati</taxon>
        <taxon>Pseudomonadota</taxon>
        <taxon>Gammaproteobacteria</taxon>
        <taxon>Vibrionales</taxon>
        <taxon>Vibrionaceae</taxon>
        <taxon>Aliivibrio</taxon>
    </lineage>
</organism>